<dbReference type="PANTHER" id="PTHR43584">
    <property type="entry name" value="NUCLEOTIDYL TRANSFERASE"/>
    <property type="match status" value="1"/>
</dbReference>
<dbReference type="SUPFAM" id="SSF53448">
    <property type="entry name" value="Nucleotide-diphospho-sugar transferases"/>
    <property type="match status" value="1"/>
</dbReference>
<dbReference type="InterPro" id="IPR005835">
    <property type="entry name" value="NTP_transferase_dom"/>
</dbReference>
<protein>
    <recommendedName>
        <fullName evidence="3">Nucleotidyl transferase domain-containing protein</fullName>
    </recommendedName>
</protein>
<dbReference type="AlphaFoldDB" id="A0A0F9IJ58"/>
<dbReference type="Pfam" id="PF00483">
    <property type="entry name" value="NTP_transferase"/>
    <property type="match status" value="1"/>
</dbReference>
<evidence type="ECO:0000256" key="1">
    <source>
        <dbReference type="ARBA" id="ARBA00022679"/>
    </source>
</evidence>
<proteinExistence type="predicted"/>
<keyword evidence="1" id="KW-0808">Transferase</keyword>
<keyword evidence="2" id="KW-0548">Nucleotidyltransferase</keyword>
<evidence type="ECO:0000313" key="4">
    <source>
        <dbReference type="EMBL" id="KKM27582.1"/>
    </source>
</evidence>
<dbReference type="InterPro" id="IPR050065">
    <property type="entry name" value="GlmU-like"/>
</dbReference>
<feature type="non-terminal residue" evidence="4">
    <location>
        <position position="85"/>
    </location>
</feature>
<organism evidence="4">
    <name type="scientific">marine sediment metagenome</name>
    <dbReference type="NCBI Taxonomy" id="412755"/>
    <lineage>
        <taxon>unclassified sequences</taxon>
        <taxon>metagenomes</taxon>
        <taxon>ecological metagenomes</taxon>
    </lineage>
</organism>
<comment type="caution">
    <text evidence="4">The sequence shown here is derived from an EMBL/GenBank/DDBJ whole genome shotgun (WGS) entry which is preliminary data.</text>
</comment>
<dbReference type="GO" id="GO:0016779">
    <property type="term" value="F:nucleotidyltransferase activity"/>
    <property type="evidence" value="ECO:0007669"/>
    <property type="project" value="UniProtKB-KW"/>
</dbReference>
<reference evidence="4" key="1">
    <citation type="journal article" date="2015" name="Nature">
        <title>Complex archaea that bridge the gap between prokaryotes and eukaryotes.</title>
        <authorList>
            <person name="Spang A."/>
            <person name="Saw J.H."/>
            <person name="Jorgensen S.L."/>
            <person name="Zaremba-Niedzwiedzka K."/>
            <person name="Martijn J."/>
            <person name="Lind A.E."/>
            <person name="van Eijk R."/>
            <person name="Schleper C."/>
            <person name="Guy L."/>
            <person name="Ettema T.J."/>
        </authorList>
    </citation>
    <scope>NUCLEOTIDE SEQUENCE</scope>
</reference>
<dbReference type="EMBL" id="LAZR01012294">
    <property type="protein sequence ID" value="KKM27582.1"/>
    <property type="molecule type" value="Genomic_DNA"/>
</dbReference>
<gene>
    <name evidence="4" type="ORF">LCGC14_1573260</name>
</gene>
<evidence type="ECO:0000259" key="3">
    <source>
        <dbReference type="Pfam" id="PF00483"/>
    </source>
</evidence>
<dbReference type="Gene3D" id="3.90.550.10">
    <property type="entry name" value="Spore Coat Polysaccharide Biosynthesis Protein SpsA, Chain A"/>
    <property type="match status" value="1"/>
</dbReference>
<feature type="domain" description="Nucleotidyl transferase" evidence="3">
    <location>
        <begin position="2"/>
        <end position="81"/>
    </location>
</feature>
<dbReference type="InterPro" id="IPR029044">
    <property type="entry name" value="Nucleotide-diphossugar_trans"/>
</dbReference>
<evidence type="ECO:0000256" key="2">
    <source>
        <dbReference type="ARBA" id="ARBA00022695"/>
    </source>
</evidence>
<name>A0A0F9IJ58_9ZZZZ</name>
<dbReference type="PANTHER" id="PTHR43584:SF8">
    <property type="entry name" value="N-ACETYLMURAMATE ALPHA-1-PHOSPHATE URIDYLYLTRANSFERASE"/>
    <property type="match status" value="1"/>
</dbReference>
<sequence length="85" mass="9594">MKALIIAAGEGSRLRNLTKDKPKPLVRLLGLSLVERVILTAKEVGIDEFIIVIGYLGERIKEKLGDGNRYGVKITYIENREWERG</sequence>
<accession>A0A0F9IJ58</accession>